<sequence length="155" mass="17221">MKEPDPGSPLGSTIIISCDALSPRTTEPELYQAFEIAKTLIADIRTLESPKLKFHNLCQVLAKFQDEISYKVGNRVPKIPGGKERPRSAAKTIEKATTEIFESGGEEEEQGFSSKLEEHEAEMVVSGQIKVKSINFNVTKYRVAYLYPTLTSAKI</sequence>
<comment type="caution">
    <text evidence="1">The sequence shown here is derived from an EMBL/GenBank/DDBJ whole genome shotgun (WGS) entry which is preliminary data.</text>
</comment>
<dbReference type="EMBL" id="JBFCZG010000011">
    <property type="protein sequence ID" value="KAL3417474.1"/>
    <property type="molecule type" value="Genomic_DNA"/>
</dbReference>
<name>A0ABR4P2E7_9HELO</name>
<evidence type="ECO:0000313" key="2">
    <source>
        <dbReference type="Proteomes" id="UP001629113"/>
    </source>
</evidence>
<organism evidence="1 2">
    <name type="scientific">Phlyctema vagabunda</name>
    <dbReference type="NCBI Taxonomy" id="108571"/>
    <lineage>
        <taxon>Eukaryota</taxon>
        <taxon>Fungi</taxon>
        <taxon>Dikarya</taxon>
        <taxon>Ascomycota</taxon>
        <taxon>Pezizomycotina</taxon>
        <taxon>Leotiomycetes</taxon>
        <taxon>Helotiales</taxon>
        <taxon>Dermateaceae</taxon>
        <taxon>Phlyctema</taxon>
    </lineage>
</organism>
<protein>
    <submittedName>
        <fullName evidence="1">Uncharacterized protein</fullName>
    </submittedName>
</protein>
<dbReference type="Proteomes" id="UP001629113">
    <property type="component" value="Unassembled WGS sequence"/>
</dbReference>
<keyword evidence="2" id="KW-1185">Reference proteome</keyword>
<dbReference type="PROSITE" id="PS51257">
    <property type="entry name" value="PROKAR_LIPOPROTEIN"/>
    <property type="match status" value="1"/>
</dbReference>
<evidence type="ECO:0000313" key="1">
    <source>
        <dbReference type="EMBL" id="KAL3417474.1"/>
    </source>
</evidence>
<proteinExistence type="predicted"/>
<accession>A0ABR4P2E7</accession>
<gene>
    <name evidence="1" type="ORF">PVAG01_11474</name>
</gene>
<reference evidence="1 2" key="1">
    <citation type="submission" date="2024-06" db="EMBL/GenBank/DDBJ databases">
        <title>Complete genome of Phlyctema vagabunda strain 19-DSS-EL-015.</title>
        <authorList>
            <person name="Fiorenzani C."/>
        </authorList>
    </citation>
    <scope>NUCLEOTIDE SEQUENCE [LARGE SCALE GENOMIC DNA]</scope>
    <source>
        <strain evidence="1 2">19-DSS-EL-015</strain>
    </source>
</reference>